<gene>
    <name evidence="9" type="ORF">C1280_12790</name>
</gene>
<protein>
    <submittedName>
        <fullName evidence="9">MFS transporter</fullName>
    </submittedName>
</protein>
<evidence type="ECO:0000256" key="6">
    <source>
        <dbReference type="SAM" id="MobiDB-lite"/>
    </source>
</evidence>
<feature type="region of interest" description="Disordered" evidence="6">
    <location>
        <begin position="1"/>
        <end position="35"/>
    </location>
</feature>
<evidence type="ECO:0000313" key="10">
    <source>
        <dbReference type="Proteomes" id="UP000245802"/>
    </source>
</evidence>
<feature type="transmembrane region" description="Helical" evidence="7">
    <location>
        <begin position="231"/>
        <end position="252"/>
    </location>
</feature>
<dbReference type="Proteomes" id="UP000245802">
    <property type="component" value="Chromosome"/>
</dbReference>
<evidence type="ECO:0000256" key="4">
    <source>
        <dbReference type="ARBA" id="ARBA00022989"/>
    </source>
</evidence>
<keyword evidence="10" id="KW-1185">Reference proteome</keyword>
<evidence type="ECO:0000259" key="8">
    <source>
        <dbReference type="PROSITE" id="PS50850"/>
    </source>
</evidence>
<feature type="domain" description="Major facilitator superfamily (MFS) profile" evidence="8">
    <location>
        <begin position="46"/>
        <end position="542"/>
    </location>
</feature>
<keyword evidence="4 7" id="KW-1133">Transmembrane helix</keyword>
<evidence type="ECO:0000313" key="9">
    <source>
        <dbReference type="EMBL" id="AWM37787.1"/>
    </source>
</evidence>
<feature type="transmembrane region" description="Helical" evidence="7">
    <location>
        <begin position="84"/>
        <end position="105"/>
    </location>
</feature>
<organism evidence="9 10">
    <name type="scientific">Gemmata obscuriglobus</name>
    <dbReference type="NCBI Taxonomy" id="114"/>
    <lineage>
        <taxon>Bacteria</taxon>
        <taxon>Pseudomonadati</taxon>
        <taxon>Planctomycetota</taxon>
        <taxon>Planctomycetia</taxon>
        <taxon>Gemmatales</taxon>
        <taxon>Gemmataceae</taxon>
        <taxon>Gemmata</taxon>
    </lineage>
</organism>
<dbReference type="InterPro" id="IPR036259">
    <property type="entry name" value="MFS_trans_sf"/>
</dbReference>
<dbReference type="PANTHER" id="PTHR42718">
    <property type="entry name" value="MAJOR FACILITATOR SUPERFAMILY MULTIDRUG TRANSPORTER MFSC"/>
    <property type="match status" value="1"/>
</dbReference>
<feature type="transmembrane region" description="Helical" evidence="7">
    <location>
        <begin position="199"/>
        <end position="219"/>
    </location>
</feature>
<accession>A0A2Z3H248</accession>
<name>A0A2Z3H248_9BACT</name>
<feature type="compositionally biased region" description="Low complexity" evidence="6">
    <location>
        <begin position="1"/>
        <end position="22"/>
    </location>
</feature>
<dbReference type="GO" id="GO:0022857">
    <property type="term" value="F:transmembrane transporter activity"/>
    <property type="evidence" value="ECO:0007669"/>
    <property type="project" value="InterPro"/>
</dbReference>
<feature type="transmembrane region" description="Helical" evidence="7">
    <location>
        <begin position="112"/>
        <end position="131"/>
    </location>
</feature>
<dbReference type="SUPFAM" id="SSF103473">
    <property type="entry name" value="MFS general substrate transporter"/>
    <property type="match status" value="1"/>
</dbReference>
<feature type="transmembrane region" description="Helical" evidence="7">
    <location>
        <begin position="335"/>
        <end position="356"/>
    </location>
</feature>
<feature type="transmembrane region" description="Helical" evidence="7">
    <location>
        <begin position="301"/>
        <end position="323"/>
    </location>
</feature>
<comment type="subcellular location">
    <subcellularLocation>
        <location evidence="1">Membrane</location>
        <topology evidence="1">Multi-pass membrane protein</topology>
    </subcellularLocation>
</comment>
<sequence length="550" mass="58244">MGGNTGRTAAGAGRTRARTVADGGNGGRAVTPPRSPERDFLGHVGVVLAIVPAMLLAGITATLTELPRIFVVSELASDRYRFQWVTGATLVGGVIGIAGVGWLAGHIGLRRCYLLGLMLYTAGSAAASLAPGTDPLAVARCVQSCGNGLVATTVLALLWREFPAHRDLGIAVFAFGVYFGRIAGPSISTWLVTHDDWRSVFYATAAAGAIGLLVAWRALPPDAPAVEPPGAFDFTGLALLVAWVVCLVIGLYRFQLWGWQRANETLVVAALGLALLAAFVRQQFTAPRPLLDLRLFSRHHFAMGVVIKALIDGQFFAVLGILTRYMAVTRDYQRVATGAVLLPAVAAMTGTLVFTAHFGTRDNRKRRLLVGLVGMTLATWQLTRIDLFTSKEWVGLVAAVWAAAVGLVASPVICIAQDNLRPEEIASSASIKNLGLVLPGAICGGLIAIASERAGDAYFDTLRQTIQVNRVPVGDVSAGLTDWITRTHGSTPGAADLQAAQVLARYVRSTAAVYADQTAFGWLTVISVATFVLACFLRRLPPEAPGPRRG</sequence>
<dbReference type="EMBL" id="CP025958">
    <property type="protein sequence ID" value="AWM37787.1"/>
    <property type="molecule type" value="Genomic_DNA"/>
</dbReference>
<dbReference type="InterPro" id="IPR011701">
    <property type="entry name" value="MFS"/>
</dbReference>
<feature type="transmembrane region" description="Helical" evidence="7">
    <location>
        <begin position="264"/>
        <end position="280"/>
    </location>
</feature>
<proteinExistence type="predicted"/>
<dbReference type="Gene3D" id="1.20.1250.20">
    <property type="entry name" value="MFS general substrate transporter like domains"/>
    <property type="match status" value="2"/>
</dbReference>
<evidence type="ECO:0000256" key="5">
    <source>
        <dbReference type="ARBA" id="ARBA00023136"/>
    </source>
</evidence>
<dbReference type="PROSITE" id="PS50850">
    <property type="entry name" value="MFS"/>
    <property type="match status" value="1"/>
</dbReference>
<feature type="transmembrane region" description="Helical" evidence="7">
    <location>
        <begin position="170"/>
        <end position="193"/>
    </location>
</feature>
<feature type="transmembrane region" description="Helical" evidence="7">
    <location>
        <begin position="40"/>
        <end position="64"/>
    </location>
</feature>
<dbReference type="InterPro" id="IPR020846">
    <property type="entry name" value="MFS_dom"/>
</dbReference>
<evidence type="ECO:0000256" key="2">
    <source>
        <dbReference type="ARBA" id="ARBA00022448"/>
    </source>
</evidence>
<feature type="transmembrane region" description="Helical" evidence="7">
    <location>
        <begin position="393"/>
        <end position="413"/>
    </location>
</feature>
<evidence type="ECO:0000256" key="3">
    <source>
        <dbReference type="ARBA" id="ARBA00022692"/>
    </source>
</evidence>
<feature type="transmembrane region" description="Helical" evidence="7">
    <location>
        <begin position="434"/>
        <end position="451"/>
    </location>
</feature>
<reference evidence="9 10" key="1">
    <citation type="submission" date="2018-01" db="EMBL/GenBank/DDBJ databases">
        <title>G. obscuriglobus.</title>
        <authorList>
            <person name="Franke J."/>
            <person name="Blomberg W."/>
            <person name="Selmecki A."/>
        </authorList>
    </citation>
    <scope>NUCLEOTIDE SEQUENCE [LARGE SCALE GENOMIC DNA]</scope>
    <source>
        <strain evidence="9 10">DSM 5831</strain>
    </source>
</reference>
<dbReference type="Pfam" id="PF07690">
    <property type="entry name" value="MFS_1"/>
    <property type="match status" value="1"/>
</dbReference>
<keyword evidence="3 7" id="KW-0812">Transmembrane</keyword>
<dbReference type="KEGG" id="gog:C1280_12790"/>
<keyword evidence="5 7" id="KW-0472">Membrane</keyword>
<dbReference type="PANTHER" id="PTHR42718:SF9">
    <property type="entry name" value="MAJOR FACILITATOR SUPERFAMILY MULTIDRUG TRANSPORTER MFSC"/>
    <property type="match status" value="1"/>
</dbReference>
<dbReference type="GO" id="GO:0016020">
    <property type="term" value="C:membrane"/>
    <property type="evidence" value="ECO:0007669"/>
    <property type="project" value="UniProtKB-SubCell"/>
</dbReference>
<evidence type="ECO:0000256" key="1">
    <source>
        <dbReference type="ARBA" id="ARBA00004141"/>
    </source>
</evidence>
<dbReference type="AlphaFoldDB" id="A0A2Z3H248"/>
<keyword evidence="2" id="KW-0813">Transport</keyword>
<feature type="transmembrane region" description="Helical" evidence="7">
    <location>
        <begin position="519"/>
        <end position="540"/>
    </location>
</feature>
<evidence type="ECO:0000256" key="7">
    <source>
        <dbReference type="SAM" id="Phobius"/>
    </source>
</evidence>